<protein>
    <submittedName>
        <fullName evidence="1">Uncharacterized protein</fullName>
    </submittedName>
</protein>
<sequence>MLGMLLLRLWPALRRKPRSLIIHLVLHFTVFSMHHLCSAYLKLEPMFLAGG</sequence>
<organism evidence="1">
    <name type="scientific">Zea mays</name>
    <name type="common">Maize</name>
    <dbReference type="NCBI Taxonomy" id="4577"/>
    <lineage>
        <taxon>Eukaryota</taxon>
        <taxon>Viridiplantae</taxon>
        <taxon>Streptophyta</taxon>
        <taxon>Embryophyta</taxon>
        <taxon>Tracheophyta</taxon>
        <taxon>Spermatophyta</taxon>
        <taxon>Magnoliopsida</taxon>
        <taxon>Liliopsida</taxon>
        <taxon>Poales</taxon>
        <taxon>Poaceae</taxon>
        <taxon>PACMAD clade</taxon>
        <taxon>Panicoideae</taxon>
        <taxon>Andropogonodae</taxon>
        <taxon>Andropogoneae</taxon>
        <taxon>Tripsacinae</taxon>
        <taxon>Zea</taxon>
    </lineage>
</organism>
<dbReference type="AlphaFoldDB" id="A0A317Y3N5"/>
<proteinExistence type="predicted"/>
<gene>
    <name evidence="1" type="ORF">Zm00014a_027288</name>
</gene>
<name>A0A317Y3N5_MAIZE</name>
<reference evidence="1" key="1">
    <citation type="journal article" date="2018" name="Nat. Genet.">
        <title>Extensive intraspecific gene order and gene structural variations between Mo17 and other maize genomes.</title>
        <authorList>
            <person name="Sun S."/>
            <person name="Zhou Y."/>
            <person name="Chen J."/>
            <person name="Shi J."/>
            <person name="Zhao H."/>
            <person name="Zhao H."/>
            <person name="Song W."/>
            <person name="Zhang M."/>
            <person name="Cui Y."/>
            <person name="Dong X."/>
            <person name="Liu H."/>
            <person name="Ma X."/>
            <person name="Jiao Y."/>
            <person name="Wang B."/>
            <person name="Wei X."/>
            <person name="Stein J.C."/>
            <person name="Glaubitz J.C."/>
            <person name="Lu F."/>
            <person name="Yu G."/>
            <person name="Liang C."/>
            <person name="Fengler K."/>
            <person name="Li B."/>
            <person name="Rafalski A."/>
            <person name="Schnable P.S."/>
            <person name="Ware D.H."/>
            <person name="Buckler E.S."/>
            <person name="Lai J."/>
        </authorList>
    </citation>
    <scope>NUCLEOTIDE SEQUENCE [LARGE SCALE GENOMIC DNA]</scope>
    <source>
        <tissue evidence="1">Seedling</tissue>
    </source>
</reference>
<evidence type="ECO:0000313" key="1">
    <source>
        <dbReference type="EMBL" id="PWZ53155.1"/>
    </source>
</evidence>
<dbReference type="EMBL" id="NCVQ01000001">
    <property type="protein sequence ID" value="PWZ53155.1"/>
    <property type="molecule type" value="Genomic_DNA"/>
</dbReference>
<dbReference type="Proteomes" id="UP000251960">
    <property type="component" value="Chromosome 1"/>
</dbReference>
<comment type="caution">
    <text evidence="1">The sequence shown here is derived from an EMBL/GenBank/DDBJ whole genome shotgun (WGS) entry which is preliminary data.</text>
</comment>
<accession>A0A317Y3N5</accession>